<dbReference type="InterPro" id="IPR000924">
    <property type="entry name" value="Glu/Gln-tRNA-synth"/>
</dbReference>
<gene>
    <name evidence="7" type="primary">gluQ</name>
    <name evidence="10" type="ORF">SAMN05660691_02235</name>
</gene>
<feature type="binding site" evidence="7">
    <location>
        <position position="237"/>
    </location>
    <ligand>
        <name>ATP</name>
        <dbReference type="ChEBI" id="CHEBI:30616"/>
    </ligand>
</feature>
<dbReference type="HAMAP" id="MF_01428">
    <property type="entry name" value="Glu_Q_tRNA_synth"/>
    <property type="match status" value="1"/>
</dbReference>
<evidence type="ECO:0000313" key="10">
    <source>
        <dbReference type="EMBL" id="SEH92983.1"/>
    </source>
</evidence>
<comment type="similarity">
    <text evidence="7">Belongs to the class-I aminoacyl-tRNA synthetase family. GluQ subfamily.</text>
</comment>
<keyword evidence="8" id="KW-0648">Protein biosynthesis</keyword>
<dbReference type="NCBIfam" id="TIGR03838">
    <property type="entry name" value="queuosine_YadB"/>
    <property type="match status" value="1"/>
</dbReference>
<evidence type="ECO:0000259" key="9">
    <source>
        <dbReference type="Pfam" id="PF00749"/>
    </source>
</evidence>
<dbReference type="FunFam" id="3.40.50.620:FF:000093">
    <property type="entry name" value="Glutamyl-Q tRNA(Asp) synthetase"/>
    <property type="match status" value="1"/>
</dbReference>
<dbReference type="Proteomes" id="UP000199371">
    <property type="component" value="Unassembled WGS sequence"/>
</dbReference>
<evidence type="ECO:0000256" key="7">
    <source>
        <dbReference type="HAMAP-Rule" id="MF_01428"/>
    </source>
</evidence>
<evidence type="ECO:0000256" key="5">
    <source>
        <dbReference type="ARBA" id="ARBA00022840"/>
    </source>
</evidence>
<evidence type="ECO:0000256" key="1">
    <source>
        <dbReference type="ARBA" id="ARBA00022598"/>
    </source>
</evidence>
<dbReference type="GO" id="GO:0006400">
    <property type="term" value="P:tRNA modification"/>
    <property type="evidence" value="ECO:0007669"/>
    <property type="project" value="InterPro"/>
</dbReference>
<keyword evidence="3 7" id="KW-0547">Nucleotide-binding</keyword>
<sequence length="301" mass="33805">MPAKMPIVSPAYIGRFAPSPSGPLHFGSLIAAVGSYLQAKSQHGQWLVRMEDIDTPRMVPGIDSDILRTLEQFGLLWDGEVLYQSQRLARYNEIFHQLQQRQLIYACQCSRKQISAMGGTYDNRCATKSLNSSNLAWRLRSHNVSTHFTDLLFGPQQITSQLAQEDYIIKRRDGLFAYQLVVVVDDIDQGITEVIRGADLLPMTPRQQALFSLLGAVQPGYGHLPLAVLEPGFKLSKQNHAAAISQWPKAQAMREVLRFLGHPPPAELEQAPVTEQLSWAINNWQLAKVPLQMEISSTEFR</sequence>
<dbReference type="NCBIfam" id="NF004314">
    <property type="entry name" value="PRK05710.1-3"/>
    <property type="match status" value="1"/>
</dbReference>
<dbReference type="SUPFAM" id="SSF52374">
    <property type="entry name" value="Nucleotidylyl transferase"/>
    <property type="match status" value="1"/>
</dbReference>
<dbReference type="Pfam" id="PF00749">
    <property type="entry name" value="tRNA-synt_1c"/>
    <property type="match status" value="1"/>
</dbReference>
<dbReference type="PRINTS" id="PR00987">
    <property type="entry name" value="TRNASYNTHGLU"/>
</dbReference>
<evidence type="ECO:0000313" key="11">
    <source>
        <dbReference type="Proteomes" id="UP000199371"/>
    </source>
</evidence>
<proteinExistence type="inferred from homology"/>
<comment type="function">
    <text evidence="7">Catalyzes the tRNA-independent activation of glutamate in presence of ATP and the subsequent transfer of glutamate onto a tRNA(Asp). Glutamate is transferred on the 2-amino-5-(4,5-dihydroxy-2-cyclopenten-1-yl) moiety of the queuosine in the wobble position of the QUC anticodon.</text>
</comment>
<feature type="binding site" evidence="7">
    <location>
        <position position="196"/>
    </location>
    <ligand>
        <name>L-glutamate</name>
        <dbReference type="ChEBI" id="CHEBI:29985"/>
    </ligand>
</feature>
<feature type="short sequence motif" description="'HIGH' region" evidence="7">
    <location>
        <begin position="18"/>
        <end position="28"/>
    </location>
</feature>
<accession>A0A1H6M293</accession>
<evidence type="ECO:0000256" key="8">
    <source>
        <dbReference type="RuleBase" id="RU363037"/>
    </source>
</evidence>
<name>A0A1H6M293_9GAMM</name>
<keyword evidence="11" id="KW-1185">Reference proteome</keyword>
<dbReference type="InterPro" id="IPR020058">
    <property type="entry name" value="Glu/Gln-tRNA-synth_Ib_cat-dom"/>
</dbReference>
<dbReference type="EMBL" id="FNXF01000007">
    <property type="protein sequence ID" value="SEH92983.1"/>
    <property type="molecule type" value="Genomic_DNA"/>
</dbReference>
<evidence type="ECO:0000256" key="2">
    <source>
        <dbReference type="ARBA" id="ARBA00022723"/>
    </source>
</evidence>
<dbReference type="PANTHER" id="PTHR43311">
    <property type="entry name" value="GLUTAMATE--TRNA LIGASE"/>
    <property type="match status" value="1"/>
</dbReference>
<dbReference type="InterPro" id="IPR022380">
    <property type="entry name" value="Glu-Q_tRNA(Asp)_Synthase"/>
</dbReference>
<dbReference type="InterPro" id="IPR049940">
    <property type="entry name" value="GluQ/Sye"/>
</dbReference>
<keyword evidence="5 7" id="KW-0067">ATP-binding</keyword>
<dbReference type="GO" id="GO:0004818">
    <property type="term" value="F:glutamate-tRNA ligase activity"/>
    <property type="evidence" value="ECO:0007669"/>
    <property type="project" value="TreeGrafter"/>
</dbReference>
<dbReference type="GO" id="GO:0008270">
    <property type="term" value="F:zinc ion binding"/>
    <property type="evidence" value="ECO:0007669"/>
    <property type="project" value="UniProtKB-UniRule"/>
</dbReference>
<protein>
    <recommendedName>
        <fullName evidence="7">Glutamyl-Q tRNA(Asp) synthetase</fullName>
        <shortName evidence="7">Glu-Q-RSs</shortName>
        <ecNumber evidence="7">6.1.1.-</ecNumber>
    </recommendedName>
</protein>
<organism evidence="10 11">
    <name type="scientific">Rheinheimera pacifica</name>
    <dbReference type="NCBI Taxonomy" id="173990"/>
    <lineage>
        <taxon>Bacteria</taxon>
        <taxon>Pseudomonadati</taxon>
        <taxon>Pseudomonadota</taxon>
        <taxon>Gammaproteobacteria</taxon>
        <taxon>Chromatiales</taxon>
        <taxon>Chromatiaceae</taxon>
        <taxon>Rheinheimera</taxon>
    </lineage>
</organism>
<keyword evidence="1 7" id="KW-0436">Ligase</keyword>
<dbReference type="GO" id="GO:0006424">
    <property type="term" value="P:glutamyl-tRNA aminoacylation"/>
    <property type="evidence" value="ECO:0007669"/>
    <property type="project" value="InterPro"/>
</dbReference>
<evidence type="ECO:0000256" key="6">
    <source>
        <dbReference type="ARBA" id="ARBA00023146"/>
    </source>
</evidence>
<dbReference type="GO" id="GO:0005829">
    <property type="term" value="C:cytosol"/>
    <property type="evidence" value="ECO:0007669"/>
    <property type="project" value="TreeGrafter"/>
</dbReference>
<dbReference type="PANTHER" id="PTHR43311:SF1">
    <property type="entry name" value="GLUTAMYL-Q TRNA(ASP) SYNTHETASE"/>
    <property type="match status" value="1"/>
</dbReference>
<feature type="binding site" evidence="7">
    <location>
        <position position="51"/>
    </location>
    <ligand>
        <name>L-glutamate</name>
        <dbReference type="ChEBI" id="CHEBI:29985"/>
    </ligand>
</feature>
<comment type="cofactor">
    <cofactor evidence="7">
        <name>Zn(2+)</name>
        <dbReference type="ChEBI" id="CHEBI:29105"/>
    </cofactor>
    <text evidence="7">Binds 1 zinc ion per subunit.</text>
</comment>
<feature type="binding site" evidence="7">
    <location>
        <begin position="15"/>
        <end position="19"/>
    </location>
    <ligand>
        <name>L-glutamate</name>
        <dbReference type="ChEBI" id="CHEBI:29985"/>
    </ligand>
</feature>
<feature type="domain" description="Glutamyl/glutaminyl-tRNA synthetase class Ib catalytic" evidence="9">
    <location>
        <begin position="15"/>
        <end position="251"/>
    </location>
</feature>
<reference evidence="11" key="1">
    <citation type="submission" date="2016-10" db="EMBL/GenBank/DDBJ databases">
        <authorList>
            <person name="Varghese N."/>
            <person name="Submissions S."/>
        </authorList>
    </citation>
    <scope>NUCLEOTIDE SEQUENCE [LARGE SCALE GENOMIC DNA]</scope>
    <source>
        <strain evidence="11">DSM 17616</strain>
    </source>
</reference>
<dbReference type="AlphaFoldDB" id="A0A1H6M293"/>
<feature type="short sequence motif" description="'KMSKS' region" evidence="7">
    <location>
        <begin position="234"/>
        <end position="238"/>
    </location>
</feature>
<keyword evidence="4 7" id="KW-0862">Zinc</keyword>
<feature type="binding site" evidence="7">
    <location>
        <position position="107"/>
    </location>
    <ligand>
        <name>Zn(2+)</name>
        <dbReference type="ChEBI" id="CHEBI:29105"/>
    </ligand>
</feature>
<dbReference type="InterPro" id="IPR014729">
    <property type="entry name" value="Rossmann-like_a/b/a_fold"/>
</dbReference>
<dbReference type="Gene3D" id="3.40.50.620">
    <property type="entry name" value="HUPs"/>
    <property type="match status" value="1"/>
</dbReference>
<feature type="binding site" evidence="7">
    <location>
        <position position="109"/>
    </location>
    <ligand>
        <name>Zn(2+)</name>
        <dbReference type="ChEBI" id="CHEBI:29105"/>
    </ligand>
</feature>
<evidence type="ECO:0000256" key="4">
    <source>
        <dbReference type="ARBA" id="ARBA00022833"/>
    </source>
</evidence>
<keyword evidence="6 7" id="KW-0030">Aminoacyl-tRNA synthetase</keyword>
<evidence type="ECO:0000256" key="3">
    <source>
        <dbReference type="ARBA" id="ARBA00022741"/>
    </source>
</evidence>
<feature type="binding site" evidence="7">
    <location>
        <position position="121"/>
    </location>
    <ligand>
        <name>Zn(2+)</name>
        <dbReference type="ChEBI" id="CHEBI:29105"/>
    </ligand>
</feature>
<feature type="binding site" evidence="7">
    <location>
        <position position="178"/>
    </location>
    <ligand>
        <name>L-glutamate</name>
        <dbReference type="ChEBI" id="CHEBI:29985"/>
    </ligand>
</feature>
<keyword evidence="2 7" id="KW-0479">Metal-binding</keyword>
<dbReference type="GO" id="GO:0005524">
    <property type="term" value="F:ATP binding"/>
    <property type="evidence" value="ECO:0007669"/>
    <property type="project" value="UniProtKB-KW"/>
</dbReference>
<dbReference type="EC" id="6.1.1.-" evidence="7"/>
<feature type="binding site" evidence="7">
    <location>
        <position position="125"/>
    </location>
    <ligand>
        <name>Zn(2+)</name>
        <dbReference type="ChEBI" id="CHEBI:29105"/>
    </ligand>
</feature>
<dbReference type="STRING" id="173990.SAMN05660691_02235"/>